<evidence type="ECO:0008006" key="4">
    <source>
        <dbReference type="Google" id="ProtNLM"/>
    </source>
</evidence>
<keyword evidence="1" id="KW-0812">Transmembrane</keyword>
<dbReference type="Proteomes" id="UP001310022">
    <property type="component" value="Unassembled WGS sequence"/>
</dbReference>
<keyword evidence="3" id="KW-1185">Reference proteome</keyword>
<accession>A0AAN4VWN3</accession>
<feature type="transmembrane region" description="Helical" evidence="1">
    <location>
        <begin position="114"/>
        <end position="137"/>
    </location>
</feature>
<evidence type="ECO:0000313" key="2">
    <source>
        <dbReference type="EMBL" id="GJM60150.1"/>
    </source>
</evidence>
<keyword evidence="1" id="KW-0472">Membrane</keyword>
<gene>
    <name evidence="2" type="ORF">PEDI_07020</name>
</gene>
<feature type="transmembrane region" description="Helical" evidence="1">
    <location>
        <begin position="143"/>
        <end position="166"/>
    </location>
</feature>
<dbReference type="AlphaFoldDB" id="A0AAN4VWN3"/>
<evidence type="ECO:0000313" key="3">
    <source>
        <dbReference type="Proteomes" id="UP001310022"/>
    </source>
</evidence>
<reference evidence="2 3" key="1">
    <citation type="submission" date="2021-12" db="EMBL/GenBank/DDBJ databases">
        <title>Genome sequencing of bacteria with rrn-lacking chromosome and rrn-plasmid.</title>
        <authorList>
            <person name="Anda M."/>
            <person name="Iwasaki W."/>
        </authorList>
    </citation>
    <scope>NUCLEOTIDE SEQUENCE [LARGE SCALE GENOMIC DNA]</scope>
    <source>
        <strain evidence="2 3">NBRC 15940</strain>
    </source>
</reference>
<evidence type="ECO:0000256" key="1">
    <source>
        <dbReference type="SAM" id="Phobius"/>
    </source>
</evidence>
<feature type="transmembrane region" description="Helical" evidence="1">
    <location>
        <begin position="66"/>
        <end position="84"/>
    </location>
</feature>
<dbReference type="RefSeq" id="WP_338236002.1">
    <property type="nucleotide sequence ID" value="NZ_BQKE01000001.1"/>
</dbReference>
<feature type="transmembrane region" description="Helical" evidence="1">
    <location>
        <begin position="28"/>
        <end position="46"/>
    </location>
</feature>
<comment type="caution">
    <text evidence="2">The sequence shown here is derived from an EMBL/GenBank/DDBJ whole genome shotgun (WGS) entry which is preliminary data.</text>
</comment>
<keyword evidence="1" id="KW-1133">Transmembrane helix</keyword>
<name>A0AAN4VWN3_9BACT</name>
<sequence>MKNSTILRIAHFVIFLLLQVLILKNIALFGFGFIFLYIAVLLFLPADMEKSTLLLMGFVLGIMVDWFYDTLGVHAAASVLIMYLRPKWMQLITPKGGYDAGVNPMLSDYGFNWFALYALPLILIHHFTLFVIQSGGFDRLMSILAKTSFSGVLTFVLMVLVQLLFYTKQRRVI</sequence>
<proteinExistence type="predicted"/>
<dbReference type="EMBL" id="BQKE01000001">
    <property type="protein sequence ID" value="GJM60150.1"/>
    <property type="molecule type" value="Genomic_DNA"/>
</dbReference>
<protein>
    <recommendedName>
        <fullName evidence="4">Rod shape-determining protein MreD</fullName>
    </recommendedName>
</protein>
<organism evidence="2 3">
    <name type="scientific">Persicobacter diffluens</name>
    <dbReference type="NCBI Taxonomy" id="981"/>
    <lineage>
        <taxon>Bacteria</taxon>
        <taxon>Pseudomonadati</taxon>
        <taxon>Bacteroidota</taxon>
        <taxon>Cytophagia</taxon>
        <taxon>Cytophagales</taxon>
        <taxon>Persicobacteraceae</taxon>
        <taxon>Persicobacter</taxon>
    </lineage>
</organism>